<dbReference type="Proteomes" id="UP000492821">
    <property type="component" value="Unassembled WGS sequence"/>
</dbReference>
<reference evidence="2" key="2">
    <citation type="submission" date="2020-10" db="UniProtKB">
        <authorList>
            <consortium name="WormBaseParasite"/>
        </authorList>
    </citation>
    <scope>IDENTIFICATION</scope>
</reference>
<proteinExistence type="predicted"/>
<keyword evidence="1" id="KW-1185">Reference proteome</keyword>
<dbReference type="AlphaFoldDB" id="A0A7E4W159"/>
<protein>
    <submittedName>
        <fullName evidence="2">Oxidoreductase</fullName>
    </submittedName>
</protein>
<dbReference type="WBParaSite" id="Pan_g5240.t1">
    <property type="protein sequence ID" value="Pan_g5240.t1"/>
    <property type="gene ID" value="Pan_g5240"/>
</dbReference>
<sequence>MNLSMHLTGVSTSSFCRNRIDLAANRVGFRLPWHAIPRTVAGSQYPLASASALLTLATVDYLELKSRGTVYERSFQDRI</sequence>
<evidence type="ECO:0000313" key="1">
    <source>
        <dbReference type="Proteomes" id="UP000492821"/>
    </source>
</evidence>
<evidence type="ECO:0000313" key="2">
    <source>
        <dbReference type="WBParaSite" id="Pan_g5240.t1"/>
    </source>
</evidence>
<name>A0A7E4W159_PANRE</name>
<reference evidence="1" key="1">
    <citation type="journal article" date="2013" name="Genetics">
        <title>The draft genome and transcriptome of Panagrellus redivivus are shaped by the harsh demands of a free-living lifestyle.</title>
        <authorList>
            <person name="Srinivasan J."/>
            <person name="Dillman A.R."/>
            <person name="Macchietto M.G."/>
            <person name="Heikkinen L."/>
            <person name="Lakso M."/>
            <person name="Fracchia K.M."/>
            <person name="Antoshechkin I."/>
            <person name="Mortazavi A."/>
            <person name="Wong G."/>
            <person name="Sternberg P.W."/>
        </authorList>
    </citation>
    <scope>NUCLEOTIDE SEQUENCE [LARGE SCALE GENOMIC DNA]</scope>
    <source>
        <strain evidence="1">MT8872</strain>
    </source>
</reference>
<accession>A0A7E4W159</accession>
<organism evidence="1 2">
    <name type="scientific">Panagrellus redivivus</name>
    <name type="common">Microworm</name>
    <dbReference type="NCBI Taxonomy" id="6233"/>
    <lineage>
        <taxon>Eukaryota</taxon>
        <taxon>Metazoa</taxon>
        <taxon>Ecdysozoa</taxon>
        <taxon>Nematoda</taxon>
        <taxon>Chromadorea</taxon>
        <taxon>Rhabditida</taxon>
        <taxon>Tylenchina</taxon>
        <taxon>Panagrolaimomorpha</taxon>
        <taxon>Panagrolaimoidea</taxon>
        <taxon>Panagrolaimidae</taxon>
        <taxon>Panagrellus</taxon>
    </lineage>
</organism>